<sequence>MFLCRECVRKTLLTPTLTQRLYTPTATRKGLPTALDTRLFLATIHTRSQGLSVGAKPQKSLTRLEAAVSKAINYHKDPYTVAQYVQSVLKQGRYNEAVEVVKQATSKGMDVVVSWNHLIDYNMANNHSRVALKLFTDLKKRGQLPNAQTYTAIFNGCAKLENPKPFLAEALRIYYLMRENKRLSPNIVHVNALLNACARAGDIEALYIVLGDVTETGPMAPDSRTFTVVFNSLRSIYQRPSITSSEIDTIQHEKERSATLYRSSKIWADARRRWMSAKLVLDEMAVCAYGRLVLETGSREGLEQVFNLVHETMNVPDPNGLLDAYPAGSSLATTTRSQASYVKPGNNALSLLLTACEHPQKTGQASAYWRILTGPPFRVTPDSASWHQYLRTLRRAHNSAKSLQAVLAMPPRFVAARTFRIAMATCARDNLNLNSFANAGRMLDVMTHTLRVPDPHSLRIYLRTATLTGRRTFQERGELGMAEYARQLTRSLEKVWDPFKIAWDQAFGGPPLWNIPNLADEAVRESLKKARDAELKEKSENRERGYKALNLTAMSKEDEAFDREEEVWLGKGQKEQESKSIAKHMVQYNDQREVVAVARRMLAMFDRVVDLGGSDMTKSDIGLFKKRRNELNGRVVKFFEGRELQQPNLPSAIRKAQLEKERMRIDQARTRYQKPRPHRYTTL</sequence>
<evidence type="ECO:0000313" key="6">
    <source>
        <dbReference type="Proteomes" id="UP001201980"/>
    </source>
</evidence>
<evidence type="ECO:0008006" key="7">
    <source>
        <dbReference type="Google" id="ProtNLM"/>
    </source>
</evidence>
<evidence type="ECO:0000256" key="3">
    <source>
        <dbReference type="ARBA" id="ARBA00044493"/>
    </source>
</evidence>
<comment type="subunit">
    <text evidence="4">Binds to mitochondrial small subunit 15S rRNA.</text>
</comment>
<dbReference type="Gene3D" id="1.25.40.10">
    <property type="entry name" value="Tetratricopeptide repeat domain"/>
    <property type="match status" value="1"/>
</dbReference>
<keyword evidence="2" id="KW-0677">Repeat</keyword>
<dbReference type="InterPro" id="IPR011990">
    <property type="entry name" value="TPR-like_helical_dom_sf"/>
</dbReference>
<comment type="caution">
    <text evidence="5">The sequence shown here is derived from an EMBL/GenBank/DDBJ whole genome shotgun (WGS) entry which is preliminary data.</text>
</comment>
<reference evidence="5" key="1">
    <citation type="submission" date="2022-07" db="EMBL/GenBank/DDBJ databases">
        <title>Draft genome sequence of Zalerion maritima ATCC 34329, a (micro)plastics degrading marine fungus.</title>
        <authorList>
            <person name="Paco A."/>
            <person name="Goncalves M.F.M."/>
            <person name="Rocha-Santos T.A.P."/>
            <person name="Alves A."/>
        </authorList>
    </citation>
    <scope>NUCLEOTIDE SEQUENCE</scope>
    <source>
        <strain evidence="5">ATCC 34329</strain>
    </source>
</reference>
<evidence type="ECO:0000313" key="5">
    <source>
        <dbReference type="EMBL" id="KAJ2906768.1"/>
    </source>
</evidence>
<comment type="similarity">
    <text evidence="1">Belongs to the CCM1 family.</text>
</comment>
<accession>A0AAD5S040</accession>
<organism evidence="5 6">
    <name type="scientific">Zalerion maritima</name>
    <dbReference type="NCBI Taxonomy" id="339359"/>
    <lineage>
        <taxon>Eukaryota</taxon>
        <taxon>Fungi</taxon>
        <taxon>Dikarya</taxon>
        <taxon>Ascomycota</taxon>
        <taxon>Pezizomycotina</taxon>
        <taxon>Sordariomycetes</taxon>
        <taxon>Lulworthiomycetidae</taxon>
        <taxon>Lulworthiales</taxon>
        <taxon>Lulworthiaceae</taxon>
        <taxon>Zalerion</taxon>
    </lineage>
</organism>
<proteinExistence type="inferred from homology"/>
<dbReference type="PANTHER" id="PTHR47447:SF28">
    <property type="entry name" value="PENTACOTRIPEPTIDE-REPEAT REGION OF PRORP DOMAIN-CONTAINING PROTEIN"/>
    <property type="match status" value="1"/>
</dbReference>
<evidence type="ECO:0000256" key="1">
    <source>
        <dbReference type="ARBA" id="ARBA00006192"/>
    </source>
</evidence>
<dbReference type="Pfam" id="PF13041">
    <property type="entry name" value="PPR_2"/>
    <property type="match status" value="1"/>
</dbReference>
<dbReference type="Proteomes" id="UP001201980">
    <property type="component" value="Unassembled WGS sequence"/>
</dbReference>
<dbReference type="PANTHER" id="PTHR47447">
    <property type="entry name" value="OS03G0856100 PROTEIN"/>
    <property type="match status" value="1"/>
</dbReference>
<dbReference type="AlphaFoldDB" id="A0AAD5S040"/>
<dbReference type="EMBL" id="JAKWBI020000009">
    <property type="protein sequence ID" value="KAJ2906768.1"/>
    <property type="molecule type" value="Genomic_DNA"/>
</dbReference>
<dbReference type="InterPro" id="IPR002885">
    <property type="entry name" value="PPR_rpt"/>
</dbReference>
<name>A0AAD5S040_9PEZI</name>
<protein>
    <recommendedName>
        <fullName evidence="7">Pentatricopeptide repeat-containing protein</fullName>
    </recommendedName>
</protein>
<comment type="function">
    <text evidence="3">Regulates mitochondrial small subunit maturation by controlling 15S rRNA 5'-end processing. Localizes to the 5' precursor of the 15S rRNA in a position that is subsequently occupied by mS47 in the mature yeast mtSSU. Uses structure and sequence-specific RNA recognition, binding to a single-stranded region of the precursor and specifically recognizing bases -6 to -1. The exchange of Ccm1 for mS47 is coupled to the irreversible removal of precursor rRNA that is accompanied by conformational changes of the mitoribosomal proteins uS5m and mS26. These conformational changes signal completion of 5'-end rRNA processing through protection of the mature 5'-end of the 15S rRNA and stabilization of mS47. The removal of the 5' precursor together with the dissociation of Ccm1 may be catalyzed by the 5'-3' exoribonuclease Pet127. Involved in the specific removal of group I introns in mitochondrial encoded transcripts.</text>
</comment>
<evidence type="ECO:0000256" key="4">
    <source>
        <dbReference type="ARBA" id="ARBA00044511"/>
    </source>
</evidence>
<keyword evidence="6" id="KW-1185">Reference proteome</keyword>
<gene>
    <name evidence="5" type="ORF">MKZ38_010759</name>
</gene>
<evidence type="ECO:0000256" key="2">
    <source>
        <dbReference type="ARBA" id="ARBA00022737"/>
    </source>
</evidence>